<dbReference type="GO" id="GO:0016747">
    <property type="term" value="F:acyltransferase activity, transferring groups other than amino-acyl groups"/>
    <property type="evidence" value="ECO:0007669"/>
    <property type="project" value="InterPro"/>
</dbReference>
<dbReference type="Pfam" id="PF00583">
    <property type="entry name" value="Acetyltransf_1"/>
    <property type="match status" value="1"/>
</dbReference>
<dbReference type="PROSITE" id="PS51186">
    <property type="entry name" value="GNAT"/>
    <property type="match status" value="1"/>
</dbReference>
<organism evidence="5 6">
    <name type="scientific">Dyella monticola</name>
    <dbReference type="NCBI Taxonomy" id="1927958"/>
    <lineage>
        <taxon>Bacteria</taxon>
        <taxon>Pseudomonadati</taxon>
        <taxon>Pseudomonadota</taxon>
        <taxon>Gammaproteobacteria</taxon>
        <taxon>Lysobacterales</taxon>
        <taxon>Rhodanobacteraceae</taxon>
        <taxon>Dyella</taxon>
    </lineage>
</organism>
<keyword evidence="6" id="KW-1185">Reference proteome</keyword>
<name>A0A370X011_9GAMM</name>
<evidence type="ECO:0000259" key="4">
    <source>
        <dbReference type="PROSITE" id="PS51186"/>
    </source>
</evidence>
<dbReference type="InterPro" id="IPR050832">
    <property type="entry name" value="Bact_Acetyltransf"/>
</dbReference>
<accession>A0A370X011</accession>
<dbReference type="InterPro" id="IPR000182">
    <property type="entry name" value="GNAT_dom"/>
</dbReference>
<keyword evidence="2" id="KW-0012">Acyltransferase</keyword>
<evidence type="ECO:0000256" key="3">
    <source>
        <dbReference type="SAM" id="MobiDB-lite"/>
    </source>
</evidence>
<reference evidence="5 6" key="1">
    <citation type="submission" date="2018-07" db="EMBL/GenBank/DDBJ databases">
        <title>Dyella monticola sp. nov. and Dyella psychrodurans sp. nov. isolated from monsoon evergreen broad-leaved forest soil of Dinghu Mountain, China.</title>
        <authorList>
            <person name="Gao Z."/>
            <person name="Qiu L."/>
        </authorList>
    </citation>
    <scope>NUCLEOTIDE SEQUENCE [LARGE SCALE GENOMIC DNA]</scope>
    <source>
        <strain evidence="5 6">4G-K06</strain>
    </source>
</reference>
<comment type="caution">
    <text evidence="5">The sequence shown here is derived from an EMBL/GenBank/DDBJ whole genome shotgun (WGS) entry which is preliminary data.</text>
</comment>
<feature type="region of interest" description="Disordered" evidence="3">
    <location>
        <begin position="1"/>
        <end position="20"/>
    </location>
</feature>
<gene>
    <name evidence="5" type="ORF">DWU98_10695</name>
</gene>
<dbReference type="CDD" id="cd04301">
    <property type="entry name" value="NAT_SF"/>
    <property type="match status" value="1"/>
</dbReference>
<feature type="domain" description="N-acetyltransferase" evidence="4">
    <location>
        <begin position="30"/>
        <end position="185"/>
    </location>
</feature>
<sequence>MPGASFPLPAFPSGQPDAPARATSFAVPDIRLRHAEASDLPFLRQLYGTLRAQELAQTGWPDDLQHAFLDSQFAFQHRDFVTSYAAADFYLVQCGDEAIGRYYLLRQRPSYLVIDIALLPAWRGQGIGGDLLAWTQQLVARDNQATGIDLHVDERNIAAQRLYARLGFQVTTHSSPYFAMHWPREQTSQLNTA</sequence>
<dbReference type="SUPFAM" id="SSF55729">
    <property type="entry name" value="Acyl-CoA N-acyltransferases (Nat)"/>
    <property type="match status" value="1"/>
</dbReference>
<dbReference type="AlphaFoldDB" id="A0A370X011"/>
<protein>
    <submittedName>
        <fullName evidence="5">GNAT family N-acetyltransferase</fullName>
    </submittedName>
</protein>
<dbReference type="PANTHER" id="PTHR43877:SF2">
    <property type="entry name" value="AMINOALKYLPHOSPHONATE N-ACETYLTRANSFERASE-RELATED"/>
    <property type="match status" value="1"/>
</dbReference>
<evidence type="ECO:0000313" key="6">
    <source>
        <dbReference type="Proteomes" id="UP000254258"/>
    </source>
</evidence>
<dbReference type="PANTHER" id="PTHR43877">
    <property type="entry name" value="AMINOALKYLPHOSPHONATE N-ACETYLTRANSFERASE-RELATED-RELATED"/>
    <property type="match status" value="1"/>
</dbReference>
<proteinExistence type="predicted"/>
<evidence type="ECO:0000313" key="5">
    <source>
        <dbReference type="EMBL" id="RDS81754.1"/>
    </source>
</evidence>
<dbReference type="Proteomes" id="UP000254258">
    <property type="component" value="Unassembled WGS sequence"/>
</dbReference>
<keyword evidence="1 5" id="KW-0808">Transferase</keyword>
<dbReference type="InterPro" id="IPR016181">
    <property type="entry name" value="Acyl_CoA_acyltransferase"/>
</dbReference>
<dbReference type="EMBL" id="QRBE01000005">
    <property type="protein sequence ID" value="RDS81754.1"/>
    <property type="molecule type" value="Genomic_DNA"/>
</dbReference>
<evidence type="ECO:0000256" key="2">
    <source>
        <dbReference type="ARBA" id="ARBA00023315"/>
    </source>
</evidence>
<evidence type="ECO:0000256" key="1">
    <source>
        <dbReference type="ARBA" id="ARBA00022679"/>
    </source>
</evidence>
<dbReference type="Gene3D" id="3.40.630.30">
    <property type="match status" value="1"/>
</dbReference>
<dbReference type="OrthoDB" id="5525374at2"/>